<dbReference type="InterPro" id="IPR014807">
    <property type="entry name" value="Coa1"/>
</dbReference>
<feature type="transmembrane region" description="Helical" evidence="1">
    <location>
        <begin position="46"/>
        <end position="67"/>
    </location>
</feature>
<proteinExistence type="predicted"/>
<gene>
    <name evidence="2" type="ORF">V9T40_005282</name>
</gene>
<organism evidence="2 3">
    <name type="scientific">Parthenolecanium corni</name>
    <dbReference type="NCBI Taxonomy" id="536013"/>
    <lineage>
        <taxon>Eukaryota</taxon>
        <taxon>Metazoa</taxon>
        <taxon>Ecdysozoa</taxon>
        <taxon>Arthropoda</taxon>
        <taxon>Hexapoda</taxon>
        <taxon>Insecta</taxon>
        <taxon>Pterygota</taxon>
        <taxon>Neoptera</taxon>
        <taxon>Paraneoptera</taxon>
        <taxon>Hemiptera</taxon>
        <taxon>Sternorrhyncha</taxon>
        <taxon>Coccoidea</taxon>
        <taxon>Coccidae</taxon>
        <taxon>Parthenolecanium</taxon>
    </lineage>
</organism>
<evidence type="ECO:0008006" key="4">
    <source>
        <dbReference type="Google" id="ProtNLM"/>
    </source>
</evidence>
<keyword evidence="1" id="KW-1133">Transmembrane helix</keyword>
<keyword evidence="3" id="KW-1185">Reference proteome</keyword>
<keyword evidence="1" id="KW-0472">Membrane</keyword>
<dbReference type="EMBL" id="JBBCAQ010000032">
    <property type="protein sequence ID" value="KAK7584319.1"/>
    <property type="molecule type" value="Genomic_DNA"/>
</dbReference>
<dbReference type="Proteomes" id="UP001367676">
    <property type="component" value="Unassembled WGS sequence"/>
</dbReference>
<keyword evidence="1" id="KW-0812">Transmembrane</keyword>
<dbReference type="AlphaFoldDB" id="A0AAN9TFM7"/>
<reference evidence="2 3" key="1">
    <citation type="submission" date="2024-03" db="EMBL/GenBank/DDBJ databases">
        <title>Adaptation during the transition from Ophiocordyceps entomopathogen to insect associate is accompanied by gene loss and intensified selection.</title>
        <authorList>
            <person name="Ward C.M."/>
            <person name="Onetto C.A."/>
            <person name="Borneman A.R."/>
        </authorList>
    </citation>
    <scope>NUCLEOTIDE SEQUENCE [LARGE SCALE GENOMIC DNA]</scope>
    <source>
        <strain evidence="2">AWRI1</strain>
        <tissue evidence="2">Single Adult Female</tissue>
    </source>
</reference>
<comment type="caution">
    <text evidence="2">The sequence shown here is derived from an EMBL/GenBank/DDBJ whole genome shotgun (WGS) entry which is preliminary data.</text>
</comment>
<protein>
    <recommendedName>
        <fullName evidence="4">Cytochrome oxidase complex assembly protein</fullName>
    </recommendedName>
</protein>
<evidence type="ECO:0000313" key="3">
    <source>
        <dbReference type="Proteomes" id="UP001367676"/>
    </source>
</evidence>
<name>A0AAN9TFM7_9HEMI</name>
<evidence type="ECO:0000313" key="2">
    <source>
        <dbReference type="EMBL" id="KAK7584319.1"/>
    </source>
</evidence>
<dbReference type="Pfam" id="PF08695">
    <property type="entry name" value="Coa1"/>
    <property type="match status" value="1"/>
</dbReference>
<evidence type="ECO:0000256" key="1">
    <source>
        <dbReference type="SAM" id="Phobius"/>
    </source>
</evidence>
<sequence>MERKRSSVINRVQCTVPLHRTAHFRIVITAPYMTCIPHETSTRTLWIRAGLGLVGLALTGLFSFHLLQYKLRKSPFNLLALEELSKHEKILDLIGEPVKAGYVYSRKSRSITKDFVDCVVPIYGKNVDGIIKYQADKIDGDWALRKMEFTFIDEAGGVIRLVKQEEPCTDVKPETVIEANET</sequence>
<accession>A0AAN9TFM7</accession>